<evidence type="ECO:0000256" key="1">
    <source>
        <dbReference type="SAM" id="MobiDB-lite"/>
    </source>
</evidence>
<organism evidence="2 3">
    <name type="scientific">Armillaria luteobubalina</name>
    <dbReference type="NCBI Taxonomy" id="153913"/>
    <lineage>
        <taxon>Eukaryota</taxon>
        <taxon>Fungi</taxon>
        <taxon>Dikarya</taxon>
        <taxon>Basidiomycota</taxon>
        <taxon>Agaricomycotina</taxon>
        <taxon>Agaricomycetes</taxon>
        <taxon>Agaricomycetidae</taxon>
        <taxon>Agaricales</taxon>
        <taxon>Marasmiineae</taxon>
        <taxon>Physalacriaceae</taxon>
        <taxon>Armillaria</taxon>
    </lineage>
</organism>
<proteinExistence type="predicted"/>
<comment type="caution">
    <text evidence="2">The sequence shown here is derived from an EMBL/GenBank/DDBJ whole genome shotgun (WGS) entry which is preliminary data.</text>
</comment>
<dbReference type="Proteomes" id="UP001175228">
    <property type="component" value="Unassembled WGS sequence"/>
</dbReference>
<keyword evidence="3" id="KW-1185">Reference proteome</keyword>
<gene>
    <name evidence="2" type="ORF">EDD18DRAFT_1357418</name>
</gene>
<evidence type="ECO:0000313" key="2">
    <source>
        <dbReference type="EMBL" id="KAK0493007.1"/>
    </source>
</evidence>
<feature type="region of interest" description="Disordered" evidence="1">
    <location>
        <begin position="56"/>
        <end position="92"/>
    </location>
</feature>
<evidence type="ECO:0000313" key="3">
    <source>
        <dbReference type="Proteomes" id="UP001175228"/>
    </source>
</evidence>
<dbReference type="AlphaFoldDB" id="A0AA39PYM1"/>
<sequence>MTTAELLTHYEFDDDSALSTSVAPNNVVVPYDPNYPAPPATAIAFNSDLALPCEDEDSFSLSDYSDSEDAEMADDSSSEDTDMELFSDSESSNSYSSVSYDFAPFLGPCKDDTDDEGYGDGISVLTTNGYGDEVDVVMEDHRLLAGHPQPLVSIFYKISYNYRGPSYTEFPITIGKSNSTYPSEPYRIGILLPAPGLPA</sequence>
<name>A0AA39PYM1_9AGAR</name>
<reference evidence="2" key="1">
    <citation type="submission" date="2023-06" db="EMBL/GenBank/DDBJ databases">
        <authorList>
            <consortium name="Lawrence Berkeley National Laboratory"/>
            <person name="Ahrendt S."/>
            <person name="Sahu N."/>
            <person name="Indic B."/>
            <person name="Wong-Bajracharya J."/>
            <person name="Merenyi Z."/>
            <person name="Ke H.-M."/>
            <person name="Monk M."/>
            <person name="Kocsube S."/>
            <person name="Drula E."/>
            <person name="Lipzen A."/>
            <person name="Balint B."/>
            <person name="Henrissat B."/>
            <person name="Andreopoulos B."/>
            <person name="Martin F.M."/>
            <person name="Harder C.B."/>
            <person name="Rigling D."/>
            <person name="Ford K.L."/>
            <person name="Foster G.D."/>
            <person name="Pangilinan J."/>
            <person name="Papanicolaou A."/>
            <person name="Barry K."/>
            <person name="LaButti K."/>
            <person name="Viragh M."/>
            <person name="Koriabine M."/>
            <person name="Yan M."/>
            <person name="Riley R."/>
            <person name="Champramary S."/>
            <person name="Plett K.L."/>
            <person name="Tsai I.J."/>
            <person name="Slot J."/>
            <person name="Sipos G."/>
            <person name="Plett J."/>
            <person name="Nagy L.G."/>
            <person name="Grigoriev I.V."/>
        </authorList>
    </citation>
    <scope>NUCLEOTIDE SEQUENCE</scope>
    <source>
        <strain evidence="2">HWK02</strain>
    </source>
</reference>
<feature type="compositionally biased region" description="Acidic residues" evidence="1">
    <location>
        <begin position="65"/>
        <end position="87"/>
    </location>
</feature>
<accession>A0AA39PYM1</accession>
<protein>
    <submittedName>
        <fullName evidence="2">Uncharacterized protein</fullName>
    </submittedName>
</protein>
<dbReference type="EMBL" id="JAUEPU010000027">
    <property type="protein sequence ID" value="KAK0493007.1"/>
    <property type="molecule type" value="Genomic_DNA"/>
</dbReference>